<dbReference type="InterPro" id="IPR036397">
    <property type="entry name" value="RNaseH_sf"/>
</dbReference>
<dbReference type="GO" id="GO:0015074">
    <property type="term" value="P:DNA integration"/>
    <property type="evidence" value="ECO:0007669"/>
    <property type="project" value="InterPro"/>
</dbReference>
<dbReference type="InterPro" id="IPR012337">
    <property type="entry name" value="RNaseH-like_sf"/>
</dbReference>
<dbReference type="AlphaFoldDB" id="A0A412J8Z2"/>
<proteinExistence type="inferred from homology"/>
<dbReference type="PROSITE" id="PS50994">
    <property type="entry name" value="INTEGRASE"/>
    <property type="match status" value="1"/>
</dbReference>
<dbReference type="EMBL" id="QRVM01000004">
    <property type="protein sequence ID" value="RGS48811.1"/>
    <property type="molecule type" value="Genomic_DNA"/>
</dbReference>
<dbReference type="SUPFAM" id="SSF53098">
    <property type="entry name" value="Ribonuclease H-like"/>
    <property type="match status" value="1"/>
</dbReference>
<evidence type="ECO:0000313" key="3">
    <source>
        <dbReference type="EMBL" id="RGS48811.1"/>
    </source>
</evidence>
<dbReference type="Pfam" id="PF00665">
    <property type="entry name" value="rve"/>
    <property type="match status" value="1"/>
</dbReference>
<dbReference type="PANTHER" id="PTHR35004">
    <property type="entry name" value="TRANSPOSASE RV3428C-RELATED"/>
    <property type="match status" value="1"/>
</dbReference>
<dbReference type="PANTHER" id="PTHR35004:SF6">
    <property type="entry name" value="TRANSPOSASE"/>
    <property type="match status" value="1"/>
</dbReference>
<protein>
    <submittedName>
        <fullName evidence="3">IS21 family transposase</fullName>
    </submittedName>
</protein>
<evidence type="ECO:0000259" key="2">
    <source>
        <dbReference type="PROSITE" id="PS50994"/>
    </source>
</evidence>
<dbReference type="InterPro" id="IPR054353">
    <property type="entry name" value="IstA-like_C"/>
</dbReference>
<comment type="caution">
    <text evidence="3">The sequence shown here is derived from an EMBL/GenBank/DDBJ whole genome shotgun (WGS) entry which is preliminary data.</text>
</comment>
<sequence>MLINIEVNNNVEIRSLNDLFILGRLQEVGSIKVNKSEIARELGVDRRTVSKYIDGYSKCDTRKRGSKIDEYYDVIDYLLNQQDVQVFFYKRVLWQYLVDNHDLNCAQSSFRRWISQRNEFQSYFDGKTNRTVNGVKRDCKSKAHIITYQTGMGEEAQLDWKEELTITLKTGELVTLNVFALVYSFSRFKIYFLSMSKTQTVLFHHLDTAFEMAGGVPKTLRTDNMKTVMDDPRTEYSKGKINNKFAQFAKDYGFEVKPCIAGEPEVKAKVEAPMKLLDELYAYNGLLDLVGLRNQVTKICDRENNKLHSETGKIPILHLQKEKGFLSPLPQDNIRSLYKIKELSLKADSQGFVSYSGKKYSTPIKYCGKELNAQAFDDYLYVYNNTELIVIHQISKDNVKKIELAEHALEKAEYSLMRSGQSIKEFAENNLKELGEMYK</sequence>
<reference evidence="3 4" key="1">
    <citation type="submission" date="2018-08" db="EMBL/GenBank/DDBJ databases">
        <title>A genome reference for cultivated species of the human gut microbiota.</title>
        <authorList>
            <person name="Zou Y."/>
            <person name="Xue W."/>
            <person name="Luo G."/>
        </authorList>
    </citation>
    <scope>NUCLEOTIDE SEQUENCE [LARGE SCALE GENOMIC DNA]</scope>
    <source>
        <strain evidence="3 4">AF22-10AC</strain>
    </source>
</reference>
<gene>
    <name evidence="3" type="ORF">DWX92_01790</name>
</gene>
<evidence type="ECO:0000256" key="1">
    <source>
        <dbReference type="ARBA" id="ARBA00009277"/>
    </source>
</evidence>
<dbReference type="NCBIfam" id="NF033546">
    <property type="entry name" value="transpos_IS21"/>
    <property type="match status" value="1"/>
</dbReference>
<dbReference type="GO" id="GO:0003676">
    <property type="term" value="F:nucleic acid binding"/>
    <property type="evidence" value="ECO:0007669"/>
    <property type="project" value="InterPro"/>
</dbReference>
<dbReference type="Gene3D" id="3.30.420.10">
    <property type="entry name" value="Ribonuclease H-like superfamily/Ribonuclease H"/>
    <property type="match status" value="1"/>
</dbReference>
<organism evidence="3 4">
    <name type="scientific">Holdemanella biformis</name>
    <dbReference type="NCBI Taxonomy" id="1735"/>
    <lineage>
        <taxon>Bacteria</taxon>
        <taxon>Bacillati</taxon>
        <taxon>Bacillota</taxon>
        <taxon>Erysipelotrichia</taxon>
        <taxon>Erysipelotrichales</taxon>
        <taxon>Erysipelotrichaceae</taxon>
        <taxon>Holdemanella</taxon>
    </lineage>
</organism>
<accession>A0A412J8Z2</accession>
<dbReference type="Proteomes" id="UP000285274">
    <property type="component" value="Unassembled WGS sequence"/>
</dbReference>
<comment type="similarity">
    <text evidence="1">Belongs to the transposase IS21/IS408/IS1162 family.</text>
</comment>
<evidence type="ECO:0000313" key="4">
    <source>
        <dbReference type="Proteomes" id="UP000285274"/>
    </source>
</evidence>
<feature type="domain" description="Integrase catalytic" evidence="2">
    <location>
        <begin position="146"/>
        <end position="323"/>
    </location>
</feature>
<dbReference type="RefSeq" id="WP_118319015.1">
    <property type="nucleotide sequence ID" value="NZ_QRVM01000004.1"/>
</dbReference>
<name>A0A412J8Z2_9FIRM</name>
<dbReference type="Pfam" id="PF22483">
    <property type="entry name" value="Mu-transpos_C_2"/>
    <property type="match status" value="1"/>
</dbReference>
<dbReference type="InterPro" id="IPR001584">
    <property type="entry name" value="Integrase_cat-core"/>
</dbReference>